<keyword evidence="4 8" id="KW-0812">Transmembrane</keyword>
<keyword evidence="3" id="KW-0808">Transferase</keyword>
<comment type="subcellular location">
    <subcellularLocation>
        <location evidence="1">Cell membrane</location>
        <topology evidence="1">Multi-pass membrane protein</topology>
    </subcellularLocation>
</comment>
<feature type="transmembrane region" description="Helical" evidence="8">
    <location>
        <begin position="255"/>
        <end position="275"/>
    </location>
</feature>
<feature type="transmembrane region" description="Helical" evidence="8">
    <location>
        <begin position="193"/>
        <end position="213"/>
    </location>
</feature>
<feature type="transmembrane region" description="Helical" evidence="8">
    <location>
        <begin position="161"/>
        <end position="186"/>
    </location>
</feature>
<evidence type="ECO:0000256" key="7">
    <source>
        <dbReference type="ARBA" id="ARBA00024033"/>
    </source>
</evidence>
<keyword evidence="6 8" id="KW-0472">Membrane</keyword>
<comment type="similarity">
    <text evidence="7">Belongs to the glycosyltransferase 87 family.</text>
</comment>
<protein>
    <submittedName>
        <fullName evidence="9">Glycosyltransferase 87 family protein</fullName>
    </submittedName>
</protein>
<feature type="transmembrane region" description="Helical" evidence="8">
    <location>
        <begin position="305"/>
        <end position="327"/>
    </location>
</feature>
<evidence type="ECO:0000256" key="3">
    <source>
        <dbReference type="ARBA" id="ARBA00022679"/>
    </source>
</evidence>
<feature type="transmembrane region" description="Helical" evidence="8">
    <location>
        <begin position="88"/>
        <end position="106"/>
    </location>
</feature>
<dbReference type="RefSeq" id="WP_253578289.1">
    <property type="nucleotide sequence ID" value="NZ_JAMFTQ010000009.1"/>
</dbReference>
<feature type="transmembrane region" description="Helical" evidence="8">
    <location>
        <begin position="282"/>
        <end position="299"/>
    </location>
</feature>
<dbReference type="InterPro" id="IPR018584">
    <property type="entry name" value="GT87"/>
</dbReference>
<feature type="transmembrane region" description="Helical" evidence="8">
    <location>
        <begin position="118"/>
        <end position="141"/>
    </location>
</feature>
<dbReference type="Pfam" id="PF09594">
    <property type="entry name" value="GT87"/>
    <property type="match status" value="1"/>
</dbReference>
<organism evidence="9 10">
    <name type="scientific">Corynebacterium stercoris</name>
    <dbReference type="NCBI Taxonomy" id="2943490"/>
    <lineage>
        <taxon>Bacteria</taxon>
        <taxon>Bacillati</taxon>
        <taxon>Actinomycetota</taxon>
        <taxon>Actinomycetes</taxon>
        <taxon>Mycobacteriales</taxon>
        <taxon>Corynebacteriaceae</taxon>
        <taxon>Corynebacterium</taxon>
    </lineage>
</organism>
<dbReference type="Proteomes" id="UP001204000">
    <property type="component" value="Unassembled WGS sequence"/>
</dbReference>
<evidence type="ECO:0000313" key="10">
    <source>
        <dbReference type="Proteomes" id="UP001204000"/>
    </source>
</evidence>
<name>A0ABT1G2B4_9CORY</name>
<dbReference type="EMBL" id="JAMFTQ010000009">
    <property type="protein sequence ID" value="MCP1388121.1"/>
    <property type="molecule type" value="Genomic_DNA"/>
</dbReference>
<evidence type="ECO:0000256" key="8">
    <source>
        <dbReference type="SAM" id="Phobius"/>
    </source>
</evidence>
<evidence type="ECO:0000256" key="2">
    <source>
        <dbReference type="ARBA" id="ARBA00022475"/>
    </source>
</evidence>
<evidence type="ECO:0000313" key="9">
    <source>
        <dbReference type="EMBL" id="MCP1388121.1"/>
    </source>
</evidence>
<keyword evidence="2" id="KW-1003">Cell membrane</keyword>
<accession>A0ABT1G2B4</accession>
<comment type="caution">
    <text evidence="9">The sequence shown here is derived from an EMBL/GenBank/DDBJ whole genome shotgun (WGS) entry which is preliminary data.</text>
</comment>
<evidence type="ECO:0000256" key="5">
    <source>
        <dbReference type="ARBA" id="ARBA00022989"/>
    </source>
</evidence>
<keyword evidence="5 8" id="KW-1133">Transmembrane helix</keyword>
<gene>
    <name evidence="9" type="ORF">M5J20_07965</name>
</gene>
<feature type="transmembrane region" description="Helical" evidence="8">
    <location>
        <begin position="339"/>
        <end position="359"/>
    </location>
</feature>
<evidence type="ECO:0000256" key="1">
    <source>
        <dbReference type="ARBA" id="ARBA00004651"/>
    </source>
</evidence>
<reference evidence="9" key="1">
    <citation type="submission" date="2022-05" db="EMBL/GenBank/DDBJ databases">
        <title>Corynebacterium sp. TA-R-1 sp. nov., isolated from human feces.</title>
        <authorList>
            <person name="Shamsuzzaman M."/>
            <person name="Dahal R.H."/>
        </authorList>
    </citation>
    <scope>NUCLEOTIDE SEQUENCE</scope>
    <source>
        <strain evidence="9">TA-R-1</strain>
    </source>
</reference>
<proteinExistence type="inferred from homology"/>
<evidence type="ECO:0000256" key="6">
    <source>
        <dbReference type="ARBA" id="ARBA00023136"/>
    </source>
</evidence>
<feature type="transmembrane region" description="Helical" evidence="8">
    <location>
        <begin position="6"/>
        <end position="25"/>
    </location>
</feature>
<sequence length="370" mass="40259">MRGASIANAVGLAVALAFGAWRYSINHGDLHSIFRTSVPTDLQVYLLGGELVRNGQPLYEADLLPGLPFTYPPFAGVVFSWFGEATSALGIAWTVVSILTLMWVVWMSARATRTSARVVPIVLLTAFFVLCTEPVHATLFFGQVNIFLMALVCLDFLPRRYRLPGIGIGLAAGFKLTPAYFVLLLAVQRRWGAMFVAAFTFLCTVATGFTGVADAGRFWTESMFNSDRVGFADNPGAQAIRQVLEREFGIESTPLWLALAAAVTALAAYAAHIALRRSNTTLALAIIGMASCLVSPFSWHHHWVWIVPFGVAVYAAWGVLPMLLMMLPYAAINVAHEVFFVPPLLFTLVPIGFMAWYAWRGADGSVASGT</sequence>
<keyword evidence="10" id="KW-1185">Reference proteome</keyword>
<evidence type="ECO:0000256" key="4">
    <source>
        <dbReference type="ARBA" id="ARBA00022692"/>
    </source>
</evidence>